<feature type="signal peptide" evidence="1">
    <location>
        <begin position="1"/>
        <end position="24"/>
    </location>
</feature>
<dbReference type="AlphaFoldDB" id="A0A162P1S9"/>
<protein>
    <recommendedName>
        <fullName evidence="4">Secreted protein</fullName>
    </recommendedName>
</protein>
<evidence type="ECO:0000256" key="1">
    <source>
        <dbReference type="SAM" id="SignalP"/>
    </source>
</evidence>
<reference evidence="2 3" key="1">
    <citation type="submission" date="2016-03" db="EMBL/GenBank/DDBJ databases">
        <title>EvidentialGene: Evidence-directed Construction of Genes on Genomes.</title>
        <authorList>
            <person name="Gilbert D.G."/>
            <person name="Choi J.-H."/>
            <person name="Mockaitis K."/>
            <person name="Colbourne J."/>
            <person name="Pfrender M."/>
        </authorList>
    </citation>
    <scope>NUCLEOTIDE SEQUENCE [LARGE SCALE GENOMIC DNA]</scope>
    <source>
        <strain evidence="2 3">Xinb3</strain>
        <tissue evidence="2">Complete organism</tissue>
    </source>
</reference>
<organism evidence="2 3">
    <name type="scientific">Daphnia magna</name>
    <dbReference type="NCBI Taxonomy" id="35525"/>
    <lineage>
        <taxon>Eukaryota</taxon>
        <taxon>Metazoa</taxon>
        <taxon>Ecdysozoa</taxon>
        <taxon>Arthropoda</taxon>
        <taxon>Crustacea</taxon>
        <taxon>Branchiopoda</taxon>
        <taxon>Diplostraca</taxon>
        <taxon>Cladocera</taxon>
        <taxon>Anomopoda</taxon>
        <taxon>Daphniidae</taxon>
        <taxon>Daphnia</taxon>
    </lineage>
</organism>
<evidence type="ECO:0000313" key="2">
    <source>
        <dbReference type="EMBL" id="KZS18448.1"/>
    </source>
</evidence>
<gene>
    <name evidence="2" type="ORF">APZ42_014961</name>
</gene>
<feature type="chain" id="PRO_5007838062" description="Secreted protein" evidence="1">
    <location>
        <begin position="25"/>
        <end position="82"/>
    </location>
</feature>
<evidence type="ECO:0000313" key="3">
    <source>
        <dbReference type="Proteomes" id="UP000076858"/>
    </source>
</evidence>
<comment type="caution">
    <text evidence="2">The sequence shown here is derived from an EMBL/GenBank/DDBJ whole genome shotgun (WGS) entry which is preliminary data.</text>
</comment>
<name>A0A162P1S9_9CRUS</name>
<sequence length="82" mass="9314">MGKLTTALCILGMLVILTSEGVNSGPIGLEFEVDPVANMPQRDARFFRLRNRLEDYSPFNYYGYGYRPFWGNFGGYLGFFGK</sequence>
<keyword evidence="1" id="KW-0732">Signal</keyword>
<dbReference type="EMBL" id="LRGB01000512">
    <property type="protein sequence ID" value="KZS18448.1"/>
    <property type="molecule type" value="Genomic_DNA"/>
</dbReference>
<proteinExistence type="predicted"/>
<accession>A0A162P1S9</accession>
<evidence type="ECO:0008006" key="4">
    <source>
        <dbReference type="Google" id="ProtNLM"/>
    </source>
</evidence>
<dbReference type="Proteomes" id="UP000076858">
    <property type="component" value="Unassembled WGS sequence"/>
</dbReference>
<keyword evidence="3" id="KW-1185">Reference proteome</keyword>